<feature type="transmembrane region" description="Helical" evidence="13">
    <location>
        <begin position="105"/>
        <end position="134"/>
    </location>
</feature>
<comment type="catalytic activity">
    <reaction evidence="1">
        <text>4-aminobutanoate(in) + L-glutamate(out) = 4-aminobutanoate(out) + L-glutamate(in)</text>
        <dbReference type="Rhea" id="RHEA:28919"/>
        <dbReference type="ChEBI" id="CHEBI:29985"/>
        <dbReference type="ChEBI" id="CHEBI:59888"/>
    </reaction>
</comment>
<dbReference type="EMBL" id="JAGGJZ010000008">
    <property type="protein sequence ID" value="MBP1890569.1"/>
    <property type="molecule type" value="Genomic_DNA"/>
</dbReference>
<evidence type="ECO:0000256" key="7">
    <source>
        <dbReference type="ARBA" id="ARBA00022475"/>
    </source>
</evidence>
<feature type="transmembrane region" description="Helical" evidence="13">
    <location>
        <begin position="254"/>
        <end position="278"/>
    </location>
</feature>
<reference evidence="14 15" key="1">
    <citation type="submission" date="2021-03" db="EMBL/GenBank/DDBJ databases">
        <title>Genomic Encyclopedia of Type Strains, Phase IV (KMG-IV): sequencing the most valuable type-strain genomes for metagenomic binning, comparative biology and taxonomic classification.</title>
        <authorList>
            <person name="Goeker M."/>
        </authorList>
    </citation>
    <scope>NUCLEOTIDE SEQUENCE [LARGE SCALE GENOMIC DNA]</scope>
    <source>
        <strain evidence="14 15">DSM 3984</strain>
    </source>
</reference>
<keyword evidence="8 13" id="KW-0812">Transmembrane</keyword>
<evidence type="ECO:0000256" key="3">
    <source>
        <dbReference type="ARBA" id="ARBA00010503"/>
    </source>
</evidence>
<dbReference type="PIRSF" id="PIRSF006060">
    <property type="entry name" value="AA_transporter"/>
    <property type="match status" value="1"/>
</dbReference>
<evidence type="ECO:0000256" key="4">
    <source>
        <dbReference type="ARBA" id="ARBA00018235"/>
    </source>
</evidence>
<keyword evidence="15" id="KW-1185">Reference proteome</keyword>
<dbReference type="NCBIfam" id="TIGR00910">
    <property type="entry name" value="2A0307_GadC"/>
    <property type="match status" value="1"/>
</dbReference>
<feature type="transmembrane region" description="Helical" evidence="13">
    <location>
        <begin position="355"/>
        <end position="377"/>
    </location>
</feature>
<sequence length="540" mass="58691">MSTNLSCVISKINSEGREIMDNGSASTKKSLTLFGFFAITASMVMTVYEYPTFATSGFHLVFFLLLGGFLWFLPVALCAAEMATVDGWEEGGIFAWVGNTLGERFGFAAIFFQWFQITVGFVTMIYFILGALSYVFDFPALNTNPIIKFIGVLVIFWILTFSQLGGTKNTAKIAKAGFIVGILIPAIILFGLVIAYIAGGNPIDVKISSSTFVPDFTKINTLVVFVSFILAYMGVEASASHVNEMVNPKRDYPIAMIILVVLAIILNTVGGLGVAAVIPQSQLNLSAGVVQTFEALIGHFSGSLGWLVKIIALMISLGVMGEVSAWVVGPSRGIYVAAQKGILPKVFRKVNEHNVPVPLIMVQGLVVTIWAAVLTFGGGGNNVSFLTAISLTVVIYLVGYIFFFIGYFVLIYKKNNLKRAYQIPGGKGVKTIIAAAGLIMSILSLVISFVPPSSLTGKSITEYEAILVISFIISVIIPFVIYALHDKSEHHNVEPKISRIKHHEVNGFVHPMARGEHHINPHPNDVMKQIDNMKDSDKKN</sequence>
<accession>A0ABS4F2U0</accession>
<feature type="transmembrane region" description="Helical" evidence="13">
    <location>
        <begin position="431"/>
        <end position="451"/>
    </location>
</feature>
<keyword evidence="9" id="KW-0029">Amino-acid transport</keyword>
<dbReference type="PANTHER" id="PTHR42770:SF15">
    <property type="entry name" value="GLUTAMATE_GAMMA-AMINOBUTYRATE ANTIPORTER-RELATED"/>
    <property type="match status" value="1"/>
</dbReference>
<dbReference type="PANTHER" id="PTHR42770">
    <property type="entry name" value="AMINO ACID TRANSPORTER-RELATED"/>
    <property type="match status" value="1"/>
</dbReference>
<dbReference type="Proteomes" id="UP000783390">
    <property type="component" value="Unassembled WGS sequence"/>
</dbReference>
<comment type="subcellular location">
    <subcellularLocation>
        <location evidence="2">Cell membrane</location>
        <topology evidence="2">Multi-pass membrane protein</topology>
    </subcellularLocation>
</comment>
<evidence type="ECO:0000256" key="12">
    <source>
        <dbReference type="SAM" id="MobiDB-lite"/>
    </source>
</evidence>
<feature type="transmembrane region" description="Helical" evidence="13">
    <location>
        <begin position="306"/>
        <end position="328"/>
    </location>
</feature>
<feature type="compositionally biased region" description="Basic and acidic residues" evidence="12">
    <location>
        <begin position="531"/>
        <end position="540"/>
    </location>
</feature>
<dbReference type="Gene3D" id="1.20.1740.10">
    <property type="entry name" value="Amino acid/polyamine transporter I"/>
    <property type="match status" value="1"/>
</dbReference>
<dbReference type="InterPro" id="IPR004759">
    <property type="entry name" value="Glu_antiport"/>
</dbReference>
<feature type="transmembrane region" description="Helical" evidence="13">
    <location>
        <begin position="146"/>
        <end position="164"/>
    </location>
</feature>
<evidence type="ECO:0000256" key="10">
    <source>
        <dbReference type="ARBA" id="ARBA00022989"/>
    </source>
</evidence>
<gene>
    <name evidence="14" type="ORF">J2Z53_002174</name>
</gene>
<protein>
    <recommendedName>
        <fullName evidence="4">Glutamate/gamma-aminobutyrate antiporter</fullName>
    </recommendedName>
</protein>
<feature type="transmembrane region" description="Helical" evidence="13">
    <location>
        <begin position="60"/>
        <end position="84"/>
    </location>
</feature>
<proteinExistence type="inferred from homology"/>
<keyword evidence="6" id="KW-0050">Antiport</keyword>
<feature type="transmembrane region" description="Helical" evidence="13">
    <location>
        <begin position="383"/>
        <end position="410"/>
    </location>
</feature>
<evidence type="ECO:0000256" key="6">
    <source>
        <dbReference type="ARBA" id="ARBA00022449"/>
    </source>
</evidence>
<evidence type="ECO:0000256" key="2">
    <source>
        <dbReference type="ARBA" id="ARBA00004651"/>
    </source>
</evidence>
<evidence type="ECO:0000256" key="13">
    <source>
        <dbReference type="SAM" id="Phobius"/>
    </source>
</evidence>
<evidence type="ECO:0000313" key="15">
    <source>
        <dbReference type="Proteomes" id="UP000783390"/>
    </source>
</evidence>
<comment type="caution">
    <text evidence="14">The sequence shown here is derived from an EMBL/GenBank/DDBJ whole genome shotgun (WGS) entry which is preliminary data.</text>
</comment>
<evidence type="ECO:0000256" key="8">
    <source>
        <dbReference type="ARBA" id="ARBA00022692"/>
    </source>
</evidence>
<feature type="transmembrane region" description="Helical" evidence="13">
    <location>
        <begin position="463"/>
        <end position="484"/>
    </location>
</feature>
<dbReference type="InterPro" id="IPR050367">
    <property type="entry name" value="APC_superfamily"/>
</dbReference>
<feature type="transmembrane region" description="Helical" evidence="13">
    <location>
        <begin position="30"/>
        <end position="48"/>
    </location>
</feature>
<dbReference type="InterPro" id="IPR002293">
    <property type="entry name" value="AA/rel_permease1"/>
</dbReference>
<keyword evidence="11 13" id="KW-0472">Membrane</keyword>
<feature type="transmembrane region" description="Helical" evidence="13">
    <location>
        <begin position="176"/>
        <end position="199"/>
    </location>
</feature>
<dbReference type="Pfam" id="PF13520">
    <property type="entry name" value="AA_permease_2"/>
    <property type="match status" value="1"/>
</dbReference>
<comment type="similarity">
    <text evidence="3">Belongs to the amino acid-polyamine-organocation (APC) superfamily. Glutamate:GABA antiporter (GGA) (TC 2.A.3.7) family.</text>
</comment>
<keyword evidence="7" id="KW-1003">Cell membrane</keyword>
<keyword evidence="10 13" id="KW-1133">Transmembrane helix</keyword>
<evidence type="ECO:0000256" key="9">
    <source>
        <dbReference type="ARBA" id="ARBA00022970"/>
    </source>
</evidence>
<feature type="region of interest" description="Disordered" evidence="12">
    <location>
        <begin position="518"/>
        <end position="540"/>
    </location>
</feature>
<evidence type="ECO:0000313" key="14">
    <source>
        <dbReference type="EMBL" id="MBP1890569.1"/>
    </source>
</evidence>
<organism evidence="14 15">
    <name type="scientific">Clostridium moniliforme</name>
    <dbReference type="NCBI Taxonomy" id="39489"/>
    <lineage>
        <taxon>Bacteria</taxon>
        <taxon>Bacillati</taxon>
        <taxon>Bacillota</taxon>
        <taxon>Clostridia</taxon>
        <taxon>Eubacteriales</taxon>
        <taxon>Clostridiaceae</taxon>
        <taxon>Clostridium</taxon>
    </lineage>
</organism>
<feature type="transmembrane region" description="Helical" evidence="13">
    <location>
        <begin position="219"/>
        <end position="242"/>
    </location>
</feature>
<evidence type="ECO:0000256" key="1">
    <source>
        <dbReference type="ARBA" id="ARBA00001341"/>
    </source>
</evidence>
<evidence type="ECO:0000256" key="5">
    <source>
        <dbReference type="ARBA" id="ARBA00022448"/>
    </source>
</evidence>
<evidence type="ECO:0000256" key="11">
    <source>
        <dbReference type="ARBA" id="ARBA00023136"/>
    </source>
</evidence>
<name>A0ABS4F2U0_9CLOT</name>
<keyword evidence="5" id="KW-0813">Transport</keyword>